<sequence length="182" mass="20812">MLSKCIIMNFNQVIGSPGTFEIGMHITIFESKLTNFFLSNTIKNNIQKTAIYYHPLSVPSTPNDVEYDTLMKSLNKYFKLIQSYFVARYTFYKAKQIQDESVCQWDARIKNLASKCGFSSELTTVIRDIFVVGMDSGPIQDNLLEEDPSRVGMQNCDDCLKVSQNPQKSIISPMEMTRKTMD</sequence>
<proteinExistence type="predicted"/>
<name>A0A6G0YKA7_APHCR</name>
<dbReference type="OrthoDB" id="6610179at2759"/>
<evidence type="ECO:0000313" key="2">
    <source>
        <dbReference type="Proteomes" id="UP000478052"/>
    </source>
</evidence>
<reference evidence="1 2" key="1">
    <citation type="submission" date="2019-08" db="EMBL/GenBank/DDBJ databases">
        <title>Whole genome of Aphis craccivora.</title>
        <authorList>
            <person name="Voronova N.V."/>
            <person name="Shulinski R.S."/>
            <person name="Bandarenka Y.V."/>
            <person name="Zhorov D.G."/>
            <person name="Warner D."/>
        </authorList>
    </citation>
    <scope>NUCLEOTIDE SEQUENCE [LARGE SCALE GENOMIC DNA]</scope>
    <source>
        <strain evidence="1">180601</strain>
        <tissue evidence="1">Whole Body</tissue>
    </source>
</reference>
<dbReference type="Proteomes" id="UP000478052">
    <property type="component" value="Unassembled WGS sequence"/>
</dbReference>
<dbReference type="AlphaFoldDB" id="A0A6G0YKA7"/>
<keyword evidence="2" id="KW-1185">Reference proteome</keyword>
<dbReference type="EMBL" id="VUJU01003628">
    <property type="protein sequence ID" value="KAF0757264.1"/>
    <property type="molecule type" value="Genomic_DNA"/>
</dbReference>
<accession>A0A6G0YKA7</accession>
<gene>
    <name evidence="1" type="ORF">FWK35_00012963</name>
</gene>
<organism evidence="1 2">
    <name type="scientific">Aphis craccivora</name>
    <name type="common">Cowpea aphid</name>
    <dbReference type="NCBI Taxonomy" id="307492"/>
    <lineage>
        <taxon>Eukaryota</taxon>
        <taxon>Metazoa</taxon>
        <taxon>Ecdysozoa</taxon>
        <taxon>Arthropoda</taxon>
        <taxon>Hexapoda</taxon>
        <taxon>Insecta</taxon>
        <taxon>Pterygota</taxon>
        <taxon>Neoptera</taxon>
        <taxon>Paraneoptera</taxon>
        <taxon>Hemiptera</taxon>
        <taxon>Sternorrhyncha</taxon>
        <taxon>Aphidomorpha</taxon>
        <taxon>Aphidoidea</taxon>
        <taxon>Aphididae</taxon>
        <taxon>Aphidini</taxon>
        <taxon>Aphis</taxon>
        <taxon>Aphis</taxon>
    </lineage>
</organism>
<protein>
    <submittedName>
        <fullName evidence="1">Uncharacterized protein</fullName>
    </submittedName>
</protein>
<comment type="caution">
    <text evidence="1">The sequence shown here is derived from an EMBL/GenBank/DDBJ whole genome shotgun (WGS) entry which is preliminary data.</text>
</comment>
<evidence type="ECO:0000313" key="1">
    <source>
        <dbReference type="EMBL" id="KAF0757264.1"/>
    </source>
</evidence>